<dbReference type="Gene3D" id="3.10.450.10">
    <property type="match status" value="2"/>
</dbReference>
<dbReference type="AlphaFoldDB" id="A0AAW1NMS9"/>
<dbReference type="Pfam" id="PF16845">
    <property type="entry name" value="SQAPI"/>
    <property type="match status" value="1"/>
</dbReference>
<evidence type="ECO:0000256" key="2">
    <source>
        <dbReference type="SAM" id="SignalP"/>
    </source>
</evidence>
<dbReference type="PANTHER" id="PTHR47364">
    <property type="entry name" value="CYSTEINE PROTEINASE INHIBITOR 5"/>
    <property type="match status" value="1"/>
</dbReference>
<keyword evidence="1" id="KW-0789">Thiol protease inhibitor</keyword>
<evidence type="ECO:0000259" key="3">
    <source>
        <dbReference type="SMART" id="SM00043"/>
    </source>
</evidence>
<evidence type="ECO:0000313" key="4">
    <source>
        <dbReference type="EMBL" id="KAK9787986.1"/>
    </source>
</evidence>
<comment type="caution">
    <text evidence="4">The sequence shown here is derived from an EMBL/GenBank/DDBJ whole genome shotgun (WGS) entry which is preliminary data.</text>
</comment>
<organism evidence="4 5">
    <name type="scientific">Symbiochloris irregularis</name>
    <dbReference type="NCBI Taxonomy" id="706552"/>
    <lineage>
        <taxon>Eukaryota</taxon>
        <taxon>Viridiplantae</taxon>
        <taxon>Chlorophyta</taxon>
        <taxon>core chlorophytes</taxon>
        <taxon>Trebouxiophyceae</taxon>
        <taxon>Trebouxiales</taxon>
        <taxon>Trebouxiaceae</taxon>
        <taxon>Symbiochloris</taxon>
    </lineage>
</organism>
<dbReference type="EMBL" id="JALJOQ010000237">
    <property type="protein sequence ID" value="KAK9787986.1"/>
    <property type="molecule type" value="Genomic_DNA"/>
</dbReference>
<dbReference type="InterPro" id="IPR000010">
    <property type="entry name" value="Cystatin_dom"/>
</dbReference>
<dbReference type="Pfam" id="PF00031">
    <property type="entry name" value="Cystatin"/>
    <property type="match status" value="1"/>
</dbReference>
<dbReference type="Proteomes" id="UP001465755">
    <property type="component" value="Unassembled WGS sequence"/>
</dbReference>
<feature type="signal peptide" evidence="2">
    <location>
        <begin position="1"/>
        <end position="18"/>
    </location>
</feature>
<dbReference type="GO" id="GO:0004869">
    <property type="term" value="F:cysteine-type endopeptidase inhibitor activity"/>
    <property type="evidence" value="ECO:0007669"/>
    <property type="project" value="UniProtKB-KW"/>
</dbReference>
<gene>
    <name evidence="4" type="ORF">WJX73_000741</name>
</gene>
<keyword evidence="5" id="KW-1185">Reference proteome</keyword>
<feature type="domain" description="Cystatin" evidence="3">
    <location>
        <begin position="137"/>
        <end position="227"/>
    </location>
</feature>
<reference evidence="4 5" key="1">
    <citation type="journal article" date="2024" name="Nat. Commun.">
        <title>Phylogenomics reveals the evolutionary origins of lichenization in chlorophyte algae.</title>
        <authorList>
            <person name="Puginier C."/>
            <person name="Libourel C."/>
            <person name="Otte J."/>
            <person name="Skaloud P."/>
            <person name="Haon M."/>
            <person name="Grisel S."/>
            <person name="Petersen M."/>
            <person name="Berrin J.G."/>
            <person name="Delaux P.M."/>
            <person name="Dal Grande F."/>
            <person name="Keller J."/>
        </authorList>
    </citation>
    <scope>NUCLEOTIDE SEQUENCE [LARGE SCALE GENOMIC DNA]</scope>
    <source>
        <strain evidence="4 5">SAG 2036</strain>
    </source>
</reference>
<dbReference type="SUPFAM" id="SSF54403">
    <property type="entry name" value="Cystatin/monellin"/>
    <property type="match status" value="2"/>
</dbReference>
<sequence>MLRLSAVVALTLLYSALTKTTMSQQLAGGYRHREDHHKDPHIKEVVNFAVEKVQAARNEQLDLIKVVSCQTQVVAGTNYKVVFEAATPTQELHTFEATVYEPLPHTKQPLQLSDHKLMDKNESNRAALQKSERSNPTLLGAFTETDPASSDVRAAADFAAEQLSQQSNSLFPLKVAQVLKARTKTVAGMIFELQLKLSQEKADEQIVEVEVQRELNNKFTLQKSKTLEQ</sequence>
<keyword evidence="2" id="KW-0732">Signal</keyword>
<evidence type="ECO:0000313" key="5">
    <source>
        <dbReference type="Proteomes" id="UP001465755"/>
    </source>
</evidence>
<feature type="domain" description="Cystatin" evidence="3">
    <location>
        <begin position="25"/>
        <end position="134"/>
    </location>
</feature>
<name>A0AAW1NMS9_9CHLO</name>
<dbReference type="PROSITE" id="PS00287">
    <property type="entry name" value="CYSTATIN"/>
    <property type="match status" value="1"/>
</dbReference>
<evidence type="ECO:0000256" key="1">
    <source>
        <dbReference type="ARBA" id="ARBA00022704"/>
    </source>
</evidence>
<dbReference type="InterPro" id="IPR046350">
    <property type="entry name" value="Cystatin_sf"/>
</dbReference>
<feature type="chain" id="PRO_5043878434" description="Cystatin domain-containing protein" evidence="2">
    <location>
        <begin position="19"/>
        <end position="229"/>
    </location>
</feature>
<protein>
    <recommendedName>
        <fullName evidence="3">Cystatin domain-containing protein</fullName>
    </recommendedName>
</protein>
<dbReference type="CDD" id="cd00042">
    <property type="entry name" value="CY"/>
    <property type="match status" value="2"/>
</dbReference>
<accession>A0AAW1NMS9</accession>
<dbReference type="SMART" id="SM00043">
    <property type="entry name" value="CY"/>
    <property type="match status" value="2"/>
</dbReference>
<keyword evidence="1" id="KW-0646">Protease inhibitor</keyword>
<proteinExistence type="predicted"/>
<dbReference type="InterPro" id="IPR018073">
    <property type="entry name" value="Prot_inh_cystat_CS"/>
</dbReference>
<dbReference type="PANTHER" id="PTHR47364:SF2">
    <property type="entry name" value="CYSTEINE PROTEINASE INHIBITOR 5"/>
    <property type="match status" value="1"/>
</dbReference>